<feature type="region of interest" description="Disordered" evidence="9">
    <location>
        <begin position="20"/>
        <end position="67"/>
    </location>
</feature>
<name>A0A139WL55_TRICA</name>
<keyword evidence="2" id="KW-0963">Cytoplasm</keyword>
<dbReference type="CDD" id="cd06008">
    <property type="entry name" value="NF-X1-zinc-finger"/>
    <property type="match status" value="2"/>
</dbReference>
<dbReference type="PANTHER" id="PTHR10887">
    <property type="entry name" value="DNA2/NAM7 HELICASE FAMILY"/>
    <property type="match status" value="1"/>
</dbReference>
<dbReference type="InterPro" id="IPR041679">
    <property type="entry name" value="DNA2/NAM7-like_C"/>
</dbReference>
<dbReference type="Pfam" id="PF13087">
    <property type="entry name" value="AAA_12"/>
    <property type="match status" value="1"/>
</dbReference>
<dbReference type="PROSITE" id="PS51981">
    <property type="entry name" value="ZF_RZ"/>
    <property type="match status" value="1"/>
</dbReference>
<dbReference type="InterPro" id="IPR057373">
    <property type="entry name" value="ZNFX1"/>
</dbReference>
<evidence type="ECO:0000256" key="7">
    <source>
        <dbReference type="ARBA" id="ARBA00022859"/>
    </source>
</evidence>
<dbReference type="InterPro" id="IPR027417">
    <property type="entry name" value="P-loop_NTPase"/>
</dbReference>
<keyword evidence="12" id="KW-1185">Reference proteome</keyword>
<evidence type="ECO:0000256" key="3">
    <source>
        <dbReference type="ARBA" id="ARBA00022723"/>
    </source>
</evidence>
<reference evidence="11 12" key="2">
    <citation type="journal article" date="2010" name="Nucleic Acids Res.">
        <title>BeetleBase in 2010: revisions to provide comprehensive genomic information for Tribolium castaneum.</title>
        <authorList>
            <person name="Kim H.S."/>
            <person name="Murphy T."/>
            <person name="Xia J."/>
            <person name="Caragea D."/>
            <person name="Park Y."/>
            <person name="Beeman R.W."/>
            <person name="Lorenzen M.D."/>
            <person name="Butcher S."/>
            <person name="Manak J.R."/>
            <person name="Brown S.J."/>
        </authorList>
    </citation>
    <scope>GENOME REANNOTATION</scope>
    <source>
        <strain evidence="11 12">Georgia GA2</strain>
    </source>
</reference>
<feature type="coiled-coil region" evidence="8">
    <location>
        <begin position="1707"/>
        <end position="1741"/>
    </location>
</feature>
<dbReference type="InterPro" id="IPR000967">
    <property type="entry name" value="Znf_NFX1"/>
</dbReference>
<keyword evidence="3" id="KW-0479">Metal-binding</keyword>
<evidence type="ECO:0000256" key="1">
    <source>
        <dbReference type="ARBA" id="ARBA00004496"/>
    </source>
</evidence>
<dbReference type="InterPro" id="IPR045055">
    <property type="entry name" value="DNA2/NAM7-like"/>
</dbReference>
<dbReference type="Pfam" id="PF25396">
    <property type="entry name" value="ZNFX1"/>
    <property type="match status" value="1"/>
</dbReference>
<evidence type="ECO:0000256" key="5">
    <source>
        <dbReference type="ARBA" id="ARBA00022771"/>
    </source>
</evidence>
<dbReference type="InterPro" id="IPR041677">
    <property type="entry name" value="DNA2/NAM7_AAA_11"/>
</dbReference>
<dbReference type="InterPro" id="IPR046439">
    <property type="entry name" value="ZF_RZ_dom"/>
</dbReference>
<dbReference type="GO" id="GO:0005737">
    <property type="term" value="C:cytoplasm"/>
    <property type="evidence" value="ECO:0007669"/>
    <property type="project" value="UniProtKB-SubCell"/>
</dbReference>
<dbReference type="Proteomes" id="UP000007266">
    <property type="component" value="Linkage group 3"/>
</dbReference>
<organism evidence="11 12">
    <name type="scientific">Tribolium castaneum</name>
    <name type="common">Red flour beetle</name>
    <dbReference type="NCBI Taxonomy" id="7070"/>
    <lineage>
        <taxon>Eukaryota</taxon>
        <taxon>Metazoa</taxon>
        <taxon>Ecdysozoa</taxon>
        <taxon>Arthropoda</taxon>
        <taxon>Hexapoda</taxon>
        <taxon>Insecta</taxon>
        <taxon>Pterygota</taxon>
        <taxon>Neoptera</taxon>
        <taxon>Endopterygota</taxon>
        <taxon>Coleoptera</taxon>
        <taxon>Polyphaga</taxon>
        <taxon>Cucujiformia</taxon>
        <taxon>Tenebrionidae</taxon>
        <taxon>Tenebrionidae incertae sedis</taxon>
        <taxon>Tribolium</taxon>
    </lineage>
</organism>
<dbReference type="SMART" id="SM00438">
    <property type="entry name" value="ZnF_NFX"/>
    <property type="match status" value="9"/>
</dbReference>
<gene>
    <name evidence="11" type="primary">AUGUSTUS-3.0.2_34585</name>
    <name evidence="11" type="ORF">TcasGA2_TC034585</name>
</gene>
<dbReference type="SUPFAM" id="SSF52540">
    <property type="entry name" value="P-loop containing nucleoside triphosphate hydrolases"/>
    <property type="match status" value="1"/>
</dbReference>
<evidence type="ECO:0000313" key="12">
    <source>
        <dbReference type="Proteomes" id="UP000007266"/>
    </source>
</evidence>
<dbReference type="FunFam" id="3.40.50.300:FF:001366">
    <property type="entry name" value="ATP binding protein, putative"/>
    <property type="match status" value="1"/>
</dbReference>
<dbReference type="GO" id="GO:0004386">
    <property type="term" value="F:helicase activity"/>
    <property type="evidence" value="ECO:0007669"/>
    <property type="project" value="InterPro"/>
</dbReference>
<accession>A0A139WL55</accession>
<comment type="subcellular location">
    <subcellularLocation>
        <location evidence="1">Cytoplasm</location>
    </subcellularLocation>
</comment>
<dbReference type="GO" id="GO:0003723">
    <property type="term" value="F:RNA binding"/>
    <property type="evidence" value="ECO:0000318"/>
    <property type="project" value="GO_Central"/>
</dbReference>
<dbReference type="Pfam" id="PF20173">
    <property type="entry name" value="ZnF_RZ-type"/>
    <property type="match status" value="1"/>
</dbReference>
<dbReference type="InParanoid" id="A0A139WL55"/>
<dbReference type="GO" id="GO:0008270">
    <property type="term" value="F:zinc ion binding"/>
    <property type="evidence" value="ECO:0007669"/>
    <property type="project" value="UniProtKB-KW"/>
</dbReference>
<evidence type="ECO:0000256" key="8">
    <source>
        <dbReference type="SAM" id="Coils"/>
    </source>
</evidence>
<protein>
    <recommendedName>
        <fullName evidence="10">RZ-type domain-containing protein</fullName>
    </recommendedName>
</protein>
<evidence type="ECO:0000313" key="11">
    <source>
        <dbReference type="EMBL" id="KYB28662.1"/>
    </source>
</evidence>
<feature type="coiled-coil region" evidence="8">
    <location>
        <begin position="743"/>
        <end position="770"/>
    </location>
</feature>
<keyword evidence="6" id="KW-0862">Zinc</keyword>
<evidence type="ECO:0000256" key="4">
    <source>
        <dbReference type="ARBA" id="ARBA00022737"/>
    </source>
</evidence>
<evidence type="ECO:0000256" key="2">
    <source>
        <dbReference type="ARBA" id="ARBA00022490"/>
    </source>
</evidence>
<feature type="coiled-coil region" evidence="8">
    <location>
        <begin position="224"/>
        <end position="259"/>
    </location>
</feature>
<dbReference type="FunFam" id="3.40.50.300:FF:004105">
    <property type="entry name" value="Predicted protein"/>
    <property type="match status" value="1"/>
</dbReference>
<keyword evidence="8" id="KW-0175">Coiled coil</keyword>
<dbReference type="EMBL" id="KQ971321">
    <property type="protein sequence ID" value="KYB28662.1"/>
    <property type="molecule type" value="Genomic_DNA"/>
</dbReference>
<keyword evidence="5" id="KW-0863">Zinc-finger</keyword>
<dbReference type="OMA" id="MEERGCI"/>
<feature type="domain" description="RZ-type" evidence="10">
    <location>
        <begin position="1911"/>
        <end position="1980"/>
    </location>
</feature>
<sequence length="2001" mass="229971">MYGSFNELYSGREIWNSNNWRNRNSRSGVRRNRSPSTSSERSFPGRNRSGFVPGQQDQRGGRRPNQNARKMGFKALQDLLNKDSEDLILELSNIKRGIQDYIKTSLSDDGIVLFVKVLKKVSDSAFVENKYKVLQLYLDEVFVDKLVKYVALLPMQSDLDRTRNQFFWENTDEFWNNVIGICQDIYNAIPTFGFKVLPNILKSLLVCFPAFQDQHKQHISDGIRDSVNKLNESLQIMIAEEEEKKKASIQKKVSTLIEEEPPDDFHQISVYPNSLELLGGTRVFLRKNIVEGPYKDVHHYLDVQFRLLREDFVGPLRNGIATYRTESTQKQRIENVNIYKKVQFLNQETINEQYCIRLRFDFSRKTKKFRFEDSKKFMFGSLLCFTCDNFKSLLFGKIAQRDVKDLEKGELIVGFDQNVLVDYKANYLMIECGIYFEPYFHVLNVLKNINTDEFPMEKYIIRVDPTPQPPEYLNDPTPRKISIRGHDFFPLLNWPNTNFYTFNQSQLRAFRAALTQEFSVIQGPPGTGKTFLGLKIAHTLLQNQAIWFKKTPMLVICYTNHALDQFLEGLALATDRIIRIGGQSRNQNVAKFNLRNIKFRTNPAVLQQRHGVKVLLLQIQNITENLKEIDFYHSIRDFKVFIDVIPNFITTWFHRATIDELLDWLLPEYENEDLDSTNEVKSPRSVAEVQDKVANLQIEDEMFDENLSDYEIEEDENMKIELDDLFDEVNAMAVQCSIPLITLSSLQQRISALERTFQQLKQKEEITMEDIFEEDRIVFELYKLKFRYDSLNFRLTEGKQMRFMKRRVPDWSEFTNPHKLSPDDRWNLYFFCLNLYRQKLNEKLSVLNEQFREQHKIYEEMRDIENTKAMKNVLVVGMTTTGAARLRSSLQTLKSPIVIVEEAAEILEAHIVSSLTKHCKHLILIGDHQQLKPSTASYNIEKFYNLGISLFERMVVNRIQLNTLNVQHRMRPEIASLVSPTIYPTLQDHPSVNDRPDIKGVDNCLFFIDHKHPEANCEGKSKKNYHEVDFLIYFARHLILNGYEPGNITILAAYLGQMFELQKERRKHNELLANVRIAVLDNYQGEECDIILLSLVRNNEENKIGFLSIENRVCVALSRARNGFYLMGNMDQLCAASQLWREIYKTFERQNAIGPHLALRCQVHPDKVTYVASGKDFLNISEGGCNQKCGADLNCGHQCTSLCHVLNRDHASYRCLETCGKKLCDKNELHLCQRRCYQECGPCTYKVSRTLKCGHVVNLECHLDPATYSCEELVPTQLPCGHNADKPCHCNPETFPCPFPCEKQVEPCGHACTRNCHVRQDPDHLEYKCKKRCAKNQKNCKAEPEKHKCKKLCFEDCDACMVRVRKQRTICPHFYDVPCSSNVDDISCEKPCTKILPCNHKCKNKCNQPCGNCKEKVEKQIPVCAHTIKVKCSEEPLRKFCTKKCPLTLPCGHPCTKKCNESCTPTCTVLATCALKAPCGHTVTKLPCHLAHGALDPKTLLQHCNHPCGGQLLCEHTCSGTCGECSQGRIHKRCDAKCGNPLVCNHICEFPCRQACRPCVRPCPYKCKHSACGKRCGDICVPCKESCPRRCKHRRCSKYCGEICDVPPCQEPCSKLLACGHQCIGFCGDPCPQKCRICDEDEVTEVFFGFEAEDDARFVLLEDCGHIFENTGLETWLGQDDGEVIKFKECPRCKTAIKTTARFSDYVKKAKADVAKVKKNLHGTENELNMKRQELARLLLKVRTNAQDVKCSNFFKDILGAMETRLRISLMGKRQRINKFELNAIESKLQIIEHIVDIGINCPTALSKNRCSSQVKFILKILEREDNYVTDQEIDDIPYELNRLSRIAELEEIESSPNFLQRYSNSSTVRRVTEQIEGFLFGFGKFYDQDEQTVKELLQELSRLVASGIGISEQEKREIVKAMGFRQGHWFKCPNGHPYCIADCGGAMVESKCPECACKIGGGSHTLRADNALASEMDGAQFPAWSETANNMGNFLLDFDD</sequence>
<dbReference type="GO" id="GO:0031048">
    <property type="term" value="P:regulatory ncRNA-mediated heterochromatin formation"/>
    <property type="evidence" value="ECO:0000318"/>
    <property type="project" value="GO_Central"/>
</dbReference>
<reference evidence="11 12" key="1">
    <citation type="journal article" date="2008" name="Nature">
        <title>The genome of the model beetle and pest Tribolium castaneum.</title>
        <authorList>
            <consortium name="Tribolium Genome Sequencing Consortium"/>
            <person name="Richards S."/>
            <person name="Gibbs R.A."/>
            <person name="Weinstock G.M."/>
            <person name="Brown S.J."/>
            <person name="Denell R."/>
            <person name="Beeman R.W."/>
            <person name="Gibbs R."/>
            <person name="Beeman R.W."/>
            <person name="Brown S.J."/>
            <person name="Bucher G."/>
            <person name="Friedrich M."/>
            <person name="Grimmelikhuijzen C.J."/>
            <person name="Klingler M."/>
            <person name="Lorenzen M."/>
            <person name="Richards S."/>
            <person name="Roth S."/>
            <person name="Schroder R."/>
            <person name="Tautz D."/>
            <person name="Zdobnov E.M."/>
            <person name="Muzny D."/>
            <person name="Gibbs R.A."/>
            <person name="Weinstock G.M."/>
            <person name="Attaway T."/>
            <person name="Bell S."/>
            <person name="Buhay C.J."/>
            <person name="Chandrabose M.N."/>
            <person name="Chavez D."/>
            <person name="Clerk-Blankenburg K.P."/>
            <person name="Cree A."/>
            <person name="Dao M."/>
            <person name="Davis C."/>
            <person name="Chacko J."/>
            <person name="Dinh H."/>
            <person name="Dugan-Rocha S."/>
            <person name="Fowler G."/>
            <person name="Garner T.T."/>
            <person name="Garnes J."/>
            <person name="Gnirke A."/>
            <person name="Hawes A."/>
            <person name="Hernandez J."/>
            <person name="Hines S."/>
            <person name="Holder M."/>
            <person name="Hume J."/>
            <person name="Jhangiani S.N."/>
            <person name="Joshi V."/>
            <person name="Khan Z.M."/>
            <person name="Jackson L."/>
            <person name="Kovar C."/>
            <person name="Kowis A."/>
            <person name="Lee S."/>
            <person name="Lewis L.R."/>
            <person name="Margolis J."/>
            <person name="Morgan M."/>
            <person name="Nazareth L.V."/>
            <person name="Nguyen N."/>
            <person name="Okwuonu G."/>
            <person name="Parker D."/>
            <person name="Richards S."/>
            <person name="Ruiz S.J."/>
            <person name="Santibanez J."/>
            <person name="Savard J."/>
            <person name="Scherer S.E."/>
            <person name="Schneider B."/>
            <person name="Sodergren E."/>
            <person name="Tautz D."/>
            <person name="Vattahil S."/>
            <person name="Villasana D."/>
            <person name="White C.S."/>
            <person name="Wright R."/>
            <person name="Park Y."/>
            <person name="Beeman R.W."/>
            <person name="Lord J."/>
            <person name="Oppert B."/>
            <person name="Lorenzen M."/>
            <person name="Brown S."/>
            <person name="Wang L."/>
            <person name="Savard J."/>
            <person name="Tautz D."/>
            <person name="Richards S."/>
            <person name="Weinstock G."/>
            <person name="Gibbs R.A."/>
            <person name="Liu Y."/>
            <person name="Worley K."/>
            <person name="Weinstock G."/>
            <person name="Elsik C.G."/>
            <person name="Reese J.T."/>
            <person name="Elhaik E."/>
            <person name="Landan G."/>
            <person name="Graur D."/>
            <person name="Arensburger P."/>
            <person name="Atkinson P."/>
            <person name="Beeman R.W."/>
            <person name="Beidler J."/>
            <person name="Brown S.J."/>
            <person name="Demuth J.P."/>
            <person name="Drury D.W."/>
            <person name="Du Y.Z."/>
            <person name="Fujiwara H."/>
            <person name="Lorenzen M."/>
            <person name="Maselli V."/>
            <person name="Osanai M."/>
            <person name="Park Y."/>
            <person name="Robertson H.M."/>
            <person name="Tu Z."/>
            <person name="Wang J.J."/>
            <person name="Wang S."/>
            <person name="Richards S."/>
            <person name="Song H."/>
            <person name="Zhang L."/>
            <person name="Sodergren E."/>
            <person name="Werner D."/>
            <person name="Stanke M."/>
            <person name="Morgenstern B."/>
            <person name="Solovyev V."/>
            <person name="Kosarev P."/>
            <person name="Brown G."/>
            <person name="Chen H.C."/>
            <person name="Ermolaeva O."/>
            <person name="Hlavina W."/>
            <person name="Kapustin Y."/>
            <person name="Kiryutin B."/>
            <person name="Kitts P."/>
            <person name="Maglott D."/>
            <person name="Pruitt K."/>
            <person name="Sapojnikov V."/>
            <person name="Souvorov A."/>
            <person name="Mackey A.J."/>
            <person name="Waterhouse R.M."/>
            <person name="Wyder S."/>
            <person name="Zdobnov E.M."/>
            <person name="Zdobnov E.M."/>
            <person name="Wyder S."/>
            <person name="Kriventseva E.V."/>
            <person name="Kadowaki T."/>
            <person name="Bork P."/>
            <person name="Aranda M."/>
            <person name="Bao R."/>
            <person name="Beermann A."/>
            <person name="Berns N."/>
            <person name="Bolognesi R."/>
            <person name="Bonneton F."/>
            <person name="Bopp D."/>
            <person name="Brown S.J."/>
            <person name="Bucher G."/>
            <person name="Butts T."/>
            <person name="Chaumot A."/>
            <person name="Denell R.E."/>
            <person name="Ferrier D.E."/>
            <person name="Friedrich M."/>
            <person name="Gordon C.M."/>
            <person name="Jindra M."/>
            <person name="Klingler M."/>
            <person name="Lan Q."/>
            <person name="Lattorff H.M."/>
            <person name="Laudet V."/>
            <person name="von Levetsow C."/>
            <person name="Liu Z."/>
            <person name="Lutz R."/>
            <person name="Lynch J.A."/>
            <person name="da Fonseca R.N."/>
            <person name="Posnien N."/>
            <person name="Reuter R."/>
            <person name="Roth S."/>
            <person name="Savard J."/>
            <person name="Schinko J.B."/>
            <person name="Schmitt C."/>
            <person name="Schoppmeier M."/>
            <person name="Schroder R."/>
            <person name="Shippy T.D."/>
            <person name="Simonnet F."/>
            <person name="Marques-Souza H."/>
            <person name="Tautz D."/>
            <person name="Tomoyasu Y."/>
            <person name="Trauner J."/>
            <person name="Van der Zee M."/>
            <person name="Vervoort M."/>
            <person name="Wittkopp N."/>
            <person name="Wimmer E.A."/>
            <person name="Yang X."/>
            <person name="Jones A.K."/>
            <person name="Sattelle D.B."/>
            <person name="Ebert P.R."/>
            <person name="Nelson D."/>
            <person name="Scott J.G."/>
            <person name="Beeman R.W."/>
            <person name="Muthukrishnan S."/>
            <person name="Kramer K.J."/>
            <person name="Arakane Y."/>
            <person name="Beeman R.W."/>
            <person name="Zhu Q."/>
            <person name="Hogenkamp D."/>
            <person name="Dixit R."/>
            <person name="Oppert B."/>
            <person name="Jiang H."/>
            <person name="Zou Z."/>
            <person name="Marshall J."/>
            <person name="Elpidina E."/>
            <person name="Vinokurov K."/>
            <person name="Oppert C."/>
            <person name="Zou Z."/>
            <person name="Evans J."/>
            <person name="Lu Z."/>
            <person name="Zhao P."/>
            <person name="Sumathipala N."/>
            <person name="Altincicek B."/>
            <person name="Vilcinskas A."/>
            <person name="Williams M."/>
            <person name="Hultmark D."/>
            <person name="Hetru C."/>
            <person name="Jiang H."/>
            <person name="Grimmelikhuijzen C.J."/>
            <person name="Hauser F."/>
            <person name="Cazzamali G."/>
            <person name="Williamson M."/>
            <person name="Park Y."/>
            <person name="Li B."/>
            <person name="Tanaka Y."/>
            <person name="Predel R."/>
            <person name="Neupert S."/>
            <person name="Schachtner J."/>
            <person name="Verleyen P."/>
            <person name="Raible F."/>
            <person name="Bork P."/>
            <person name="Friedrich M."/>
            <person name="Walden K.K."/>
            <person name="Robertson H.M."/>
            <person name="Angeli S."/>
            <person name="Foret S."/>
            <person name="Bucher G."/>
            <person name="Schuetz S."/>
            <person name="Maleszka R."/>
            <person name="Wimmer E.A."/>
            <person name="Beeman R.W."/>
            <person name="Lorenzen M."/>
            <person name="Tomoyasu Y."/>
            <person name="Miller S.C."/>
            <person name="Grossmann D."/>
            <person name="Bucher G."/>
        </authorList>
    </citation>
    <scope>NUCLEOTIDE SEQUENCE [LARGE SCALE GENOMIC DNA]</scope>
    <source>
        <strain evidence="11 12">Georgia GA2</strain>
    </source>
</reference>
<dbReference type="InterPro" id="IPR047187">
    <property type="entry name" value="SF1_C_Upf1"/>
</dbReference>
<dbReference type="GO" id="GO:0031380">
    <property type="term" value="C:nuclear RNA-directed RNA polymerase complex"/>
    <property type="evidence" value="ECO:0000318"/>
    <property type="project" value="GO_Central"/>
</dbReference>
<evidence type="ECO:0000256" key="6">
    <source>
        <dbReference type="ARBA" id="ARBA00022833"/>
    </source>
</evidence>
<evidence type="ECO:0000259" key="10">
    <source>
        <dbReference type="PROSITE" id="PS51981"/>
    </source>
</evidence>
<dbReference type="GO" id="GO:0002376">
    <property type="term" value="P:immune system process"/>
    <property type="evidence" value="ECO:0007669"/>
    <property type="project" value="UniProtKB-KW"/>
</dbReference>
<keyword evidence="7" id="KW-0391">Immunity</keyword>
<dbReference type="eggNOG" id="KOG1807">
    <property type="taxonomic scope" value="Eukaryota"/>
</dbReference>
<dbReference type="PANTHER" id="PTHR10887:SF341">
    <property type="entry name" value="NFX1-TYPE ZINC FINGER-CONTAINING PROTEIN 1"/>
    <property type="match status" value="1"/>
</dbReference>
<dbReference type="STRING" id="7070.A0A139WL55"/>
<dbReference type="CDD" id="cd18808">
    <property type="entry name" value="SF1_C_Upf1"/>
    <property type="match status" value="1"/>
</dbReference>
<evidence type="ECO:0000256" key="9">
    <source>
        <dbReference type="SAM" id="MobiDB-lite"/>
    </source>
</evidence>
<dbReference type="Gene3D" id="3.40.50.300">
    <property type="entry name" value="P-loop containing nucleotide triphosphate hydrolases"/>
    <property type="match status" value="3"/>
</dbReference>
<keyword evidence="4" id="KW-0677">Repeat</keyword>
<dbReference type="Pfam" id="PF13086">
    <property type="entry name" value="AAA_11"/>
    <property type="match status" value="1"/>
</dbReference>
<proteinExistence type="predicted"/>